<dbReference type="PANTHER" id="PTHR35145">
    <property type="entry name" value="CYTOPLASMIC PROTEIN-RELATED"/>
    <property type="match status" value="1"/>
</dbReference>
<dbReference type="Proteomes" id="UP000663935">
    <property type="component" value="Chromosome"/>
</dbReference>
<reference evidence="1 2" key="1">
    <citation type="submission" date="2021-03" db="EMBL/GenBank/DDBJ databases">
        <title>Complete genome of Polaribacter_sp.G4M1.</title>
        <authorList>
            <person name="Jeong S.W."/>
            <person name="Bae J.W."/>
        </authorList>
    </citation>
    <scope>NUCLEOTIDE SEQUENCE [LARGE SCALE GENOMIC DNA]</scope>
    <source>
        <strain evidence="1 2">G4M1</strain>
    </source>
</reference>
<evidence type="ECO:0000313" key="2">
    <source>
        <dbReference type="Proteomes" id="UP000663935"/>
    </source>
</evidence>
<dbReference type="InterPro" id="IPR058532">
    <property type="entry name" value="YjbR/MT2646/Rv2570-like"/>
</dbReference>
<gene>
    <name evidence="1" type="ORF">JL193_06390</name>
</gene>
<evidence type="ECO:0000313" key="1">
    <source>
        <dbReference type="EMBL" id="QTD38880.1"/>
    </source>
</evidence>
<name>A0ABX7T022_9FLAO</name>
<dbReference type="GO" id="GO:0003677">
    <property type="term" value="F:DNA binding"/>
    <property type="evidence" value="ECO:0007669"/>
    <property type="project" value="UniProtKB-KW"/>
</dbReference>
<proteinExistence type="predicted"/>
<dbReference type="InterPro" id="IPR007351">
    <property type="entry name" value="YjbR"/>
</dbReference>
<dbReference type="InterPro" id="IPR038056">
    <property type="entry name" value="YjbR-like_sf"/>
</dbReference>
<accession>A0ABX7T022</accession>
<organism evidence="1 2">
    <name type="scientific">Polaribacter batillariae</name>
    <dbReference type="NCBI Taxonomy" id="2808900"/>
    <lineage>
        <taxon>Bacteria</taxon>
        <taxon>Pseudomonadati</taxon>
        <taxon>Bacteroidota</taxon>
        <taxon>Flavobacteriia</taxon>
        <taxon>Flavobacteriales</taxon>
        <taxon>Flavobacteriaceae</taxon>
    </lineage>
</organism>
<dbReference type="PANTHER" id="PTHR35145:SF1">
    <property type="entry name" value="CYTOPLASMIC PROTEIN"/>
    <property type="match status" value="1"/>
</dbReference>
<protein>
    <submittedName>
        <fullName evidence="1">MmcQ/YjbR family DNA-binding protein</fullName>
    </submittedName>
</protein>
<dbReference type="Gene3D" id="3.90.1150.30">
    <property type="match status" value="1"/>
</dbReference>
<sequence>MHIEELRDFCIAKKGVTEHFPFDDVTLVFKVMGKMFALVGLDRWENGEQKINLKCDPDKAEELRGAYEGIEPGFHMSKKHWNTVIINSLDVSDDLVRKLINHSYELVVKGLTKKLQAELDNLH</sequence>
<keyword evidence="1" id="KW-0238">DNA-binding</keyword>
<keyword evidence="2" id="KW-1185">Reference proteome</keyword>
<dbReference type="EMBL" id="CP071795">
    <property type="protein sequence ID" value="QTD38880.1"/>
    <property type="molecule type" value="Genomic_DNA"/>
</dbReference>
<dbReference type="RefSeq" id="WP_207972993.1">
    <property type="nucleotide sequence ID" value="NZ_CP071795.1"/>
</dbReference>
<dbReference type="Pfam" id="PF04237">
    <property type="entry name" value="YjbR"/>
    <property type="match status" value="1"/>
</dbReference>
<dbReference type="SUPFAM" id="SSF142906">
    <property type="entry name" value="YjbR-like"/>
    <property type="match status" value="1"/>
</dbReference>